<comment type="caution">
    <text evidence="1">The sequence shown here is derived from an EMBL/GenBank/DDBJ whole genome shotgun (WGS) entry which is preliminary data.</text>
</comment>
<dbReference type="Proteomes" id="UP000324222">
    <property type="component" value="Unassembled WGS sequence"/>
</dbReference>
<accession>A0A5B7GF38</accession>
<dbReference type="AlphaFoldDB" id="A0A5B7GF38"/>
<organism evidence="1 2">
    <name type="scientific">Portunus trituberculatus</name>
    <name type="common">Swimming crab</name>
    <name type="synonym">Neptunus trituberculatus</name>
    <dbReference type="NCBI Taxonomy" id="210409"/>
    <lineage>
        <taxon>Eukaryota</taxon>
        <taxon>Metazoa</taxon>
        <taxon>Ecdysozoa</taxon>
        <taxon>Arthropoda</taxon>
        <taxon>Crustacea</taxon>
        <taxon>Multicrustacea</taxon>
        <taxon>Malacostraca</taxon>
        <taxon>Eumalacostraca</taxon>
        <taxon>Eucarida</taxon>
        <taxon>Decapoda</taxon>
        <taxon>Pleocyemata</taxon>
        <taxon>Brachyura</taxon>
        <taxon>Eubrachyura</taxon>
        <taxon>Portunoidea</taxon>
        <taxon>Portunidae</taxon>
        <taxon>Portuninae</taxon>
        <taxon>Portunus</taxon>
    </lineage>
</organism>
<proteinExistence type="predicted"/>
<dbReference type="EMBL" id="VSRR010012933">
    <property type="protein sequence ID" value="MPC55154.1"/>
    <property type="molecule type" value="Genomic_DNA"/>
</dbReference>
<evidence type="ECO:0000313" key="1">
    <source>
        <dbReference type="EMBL" id="MPC55154.1"/>
    </source>
</evidence>
<protein>
    <submittedName>
        <fullName evidence="1">Uncharacterized protein</fullName>
    </submittedName>
</protein>
<name>A0A5B7GF38_PORTR</name>
<keyword evidence="2" id="KW-1185">Reference proteome</keyword>
<reference evidence="1 2" key="1">
    <citation type="submission" date="2019-05" db="EMBL/GenBank/DDBJ databases">
        <title>Another draft genome of Portunus trituberculatus and its Hox gene families provides insights of decapod evolution.</title>
        <authorList>
            <person name="Jeong J.-H."/>
            <person name="Song I."/>
            <person name="Kim S."/>
            <person name="Choi T."/>
            <person name="Kim D."/>
            <person name="Ryu S."/>
            <person name="Kim W."/>
        </authorList>
    </citation>
    <scope>NUCLEOTIDE SEQUENCE [LARGE SCALE GENOMIC DNA]</scope>
    <source>
        <tissue evidence="1">Muscle</tissue>
    </source>
</reference>
<gene>
    <name evidence="1" type="ORF">E2C01_049085</name>
</gene>
<evidence type="ECO:0000313" key="2">
    <source>
        <dbReference type="Proteomes" id="UP000324222"/>
    </source>
</evidence>
<sequence length="67" mass="7589">MSLDLVSLNLLAIELQISWRIYLSISLLCTLSVSHELVNGSFLLSHYALLPWMARRIFCQLCPTHGS</sequence>